<feature type="region of interest" description="Disordered" evidence="1">
    <location>
        <begin position="292"/>
        <end position="316"/>
    </location>
</feature>
<sequence length="316" mass="34268">MWLNDLIEATTKTSPGQEEREFYNEHLPKLLLDLGLDGIVGVSGVDGESSNTLTESPAKAVNNTDAEKINLKDDAAERSERKNVTTQPTTSSTLTKGKSIAPELKREGKRPASVQSTVGGPRASASKDIPQPTRKNSKLDNMIEGYISALNTDSGVPQEYLTAQDKQDMLSEAGELWPEFKPPPPASSIQPAQQSGSTDPVVASTGASSAATTKDGRSVTNQKSIAALMGELNTRIANCQVLMEKQRDHFIASLYLLSETKRALRDDEIAECDALAPKEFLEEMIAVSLAADRRQRDKARAKQAEAEAKDKKNNEK</sequence>
<protein>
    <submittedName>
        <fullName evidence="2">Uncharacterized protein</fullName>
    </submittedName>
</protein>
<feature type="region of interest" description="Disordered" evidence="1">
    <location>
        <begin position="176"/>
        <end position="219"/>
    </location>
</feature>
<accession>A0ABR4PDF3</accession>
<dbReference type="EMBL" id="JBFCZG010000006">
    <property type="protein sequence ID" value="KAL3421071.1"/>
    <property type="molecule type" value="Genomic_DNA"/>
</dbReference>
<name>A0ABR4PDF3_9HELO</name>
<feature type="compositionally biased region" description="Low complexity" evidence="1">
    <location>
        <begin position="85"/>
        <end position="95"/>
    </location>
</feature>
<feature type="region of interest" description="Disordered" evidence="1">
    <location>
        <begin position="47"/>
        <end position="66"/>
    </location>
</feature>
<keyword evidence="3" id="KW-1185">Reference proteome</keyword>
<proteinExistence type="predicted"/>
<feature type="region of interest" description="Disordered" evidence="1">
    <location>
        <begin position="72"/>
        <end position="140"/>
    </location>
</feature>
<comment type="caution">
    <text evidence="2">The sequence shown here is derived from an EMBL/GenBank/DDBJ whole genome shotgun (WGS) entry which is preliminary data.</text>
</comment>
<organism evidence="2 3">
    <name type="scientific">Phlyctema vagabunda</name>
    <dbReference type="NCBI Taxonomy" id="108571"/>
    <lineage>
        <taxon>Eukaryota</taxon>
        <taxon>Fungi</taxon>
        <taxon>Dikarya</taxon>
        <taxon>Ascomycota</taxon>
        <taxon>Pezizomycotina</taxon>
        <taxon>Leotiomycetes</taxon>
        <taxon>Helotiales</taxon>
        <taxon>Dermateaceae</taxon>
        <taxon>Phlyctema</taxon>
    </lineage>
</organism>
<dbReference type="Proteomes" id="UP001629113">
    <property type="component" value="Unassembled WGS sequence"/>
</dbReference>
<evidence type="ECO:0000313" key="3">
    <source>
        <dbReference type="Proteomes" id="UP001629113"/>
    </source>
</evidence>
<reference evidence="2 3" key="1">
    <citation type="submission" date="2024-06" db="EMBL/GenBank/DDBJ databases">
        <title>Complete genome of Phlyctema vagabunda strain 19-DSS-EL-015.</title>
        <authorList>
            <person name="Fiorenzani C."/>
        </authorList>
    </citation>
    <scope>NUCLEOTIDE SEQUENCE [LARGE SCALE GENOMIC DNA]</scope>
    <source>
        <strain evidence="2 3">19-DSS-EL-015</strain>
    </source>
</reference>
<evidence type="ECO:0000256" key="1">
    <source>
        <dbReference type="SAM" id="MobiDB-lite"/>
    </source>
</evidence>
<gene>
    <name evidence="2" type="ORF">PVAG01_07516</name>
</gene>
<feature type="compositionally biased region" description="Basic and acidic residues" evidence="1">
    <location>
        <begin position="72"/>
        <end position="83"/>
    </location>
</feature>
<feature type="compositionally biased region" description="Low complexity" evidence="1">
    <location>
        <begin position="203"/>
        <end position="213"/>
    </location>
</feature>
<evidence type="ECO:0000313" key="2">
    <source>
        <dbReference type="EMBL" id="KAL3421071.1"/>
    </source>
</evidence>